<reference evidence="2" key="1">
    <citation type="journal article" date="2019" name="Int. J. Syst. Evol. Microbiol.">
        <title>The Global Catalogue of Microorganisms (GCM) 10K type strain sequencing project: providing services to taxonomists for standard genome sequencing and annotation.</title>
        <authorList>
            <consortium name="The Broad Institute Genomics Platform"/>
            <consortium name="The Broad Institute Genome Sequencing Center for Infectious Disease"/>
            <person name="Wu L."/>
            <person name="Ma J."/>
        </authorList>
    </citation>
    <scope>NUCLEOTIDE SEQUENCE [LARGE SCALE GENOMIC DNA]</scope>
    <source>
        <strain evidence="2">CGMCC 4.1641</strain>
    </source>
</reference>
<dbReference type="Proteomes" id="UP001595755">
    <property type="component" value="Unassembled WGS sequence"/>
</dbReference>
<sequence length="174" mass="18426">MCYLWGTKIGIQNGVRAIESFQTGDQVLAAGSSLSWTTAKIQFSNGTGPEGHQPMVCIRYGDAGTLIVTPDHPFLLPSGNLKRASRLVPGGDRLVSASGLPVEIHELSVGEFVGGVHNIAASYSFTGSMDGHLLQSEGIVSGDFTLQIHMRQLEAHDSDNVLGEMPIAQPPEVG</sequence>
<dbReference type="SUPFAM" id="SSF51294">
    <property type="entry name" value="Hedgehog/intein (Hint) domain"/>
    <property type="match status" value="1"/>
</dbReference>
<evidence type="ECO:0000313" key="1">
    <source>
        <dbReference type="EMBL" id="MFC4304503.1"/>
    </source>
</evidence>
<comment type="caution">
    <text evidence="1">The sequence shown here is derived from an EMBL/GenBank/DDBJ whole genome shotgun (WGS) entry which is preliminary data.</text>
</comment>
<proteinExistence type="predicted"/>
<dbReference type="InterPro" id="IPR036844">
    <property type="entry name" value="Hint_dom_sf"/>
</dbReference>
<gene>
    <name evidence="1" type="ORF">ACFO1S_13830</name>
</gene>
<protein>
    <submittedName>
        <fullName evidence="1">Hint domain-containing protein</fullName>
    </submittedName>
</protein>
<name>A0ABV8SC94_9BACL</name>
<dbReference type="EMBL" id="JBHSED010000025">
    <property type="protein sequence ID" value="MFC4304503.1"/>
    <property type="molecule type" value="Genomic_DNA"/>
</dbReference>
<dbReference type="Gene3D" id="2.170.16.10">
    <property type="entry name" value="Hedgehog/Intein (Hint) domain"/>
    <property type="match status" value="1"/>
</dbReference>
<keyword evidence="2" id="KW-1185">Reference proteome</keyword>
<dbReference type="RefSeq" id="WP_204605979.1">
    <property type="nucleotide sequence ID" value="NZ_JBHSED010000025.1"/>
</dbReference>
<evidence type="ECO:0000313" key="2">
    <source>
        <dbReference type="Proteomes" id="UP001595755"/>
    </source>
</evidence>
<organism evidence="1 2">
    <name type="scientific">Cohnella boryungensis</name>
    <dbReference type="NCBI Taxonomy" id="768479"/>
    <lineage>
        <taxon>Bacteria</taxon>
        <taxon>Bacillati</taxon>
        <taxon>Bacillota</taxon>
        <taxon>Bacilli</taxon>
        <taxon>Bacillales</taxon>
        <taxon>Paenibacillaceae</taxon>
        <taxon>Cohnella</taxon>
    </lineage>
</organism>
<accession>A0ABV8SC94</accession>